<protein>
    <submittedName>
        <fullName evidence="3">Winged helix-turn-helix domain-containing protein</fullName>
    </submittedName>
</protein>
<evidence type="ECO:0000259" key="2">
    <source>
        <dbReference type="PROSITE" id="PS51913"/>
    </source>
</evidence>
<proteinExistence type="predicted"/>
<dbReference type="Pfam" id="PF05066">
    <property type="entry name" value="HARE-HTH"/>
    <property type="match status" value="1"/>
</dbReference>
<dbReference type="EMBL" id="CP114040">
    <property type="protein sequence ID" value="WAS97448.1"/>
    <property type="molecule type" value="Genomic_DNA"/>
</dbReference>
<organism evidence="3 4">
    <name type="scientific">Nannocystis punicea</name>
    <dbReference type="NCBI Taxonomy" id="2995304"/>
    <lineage>
        <taxon>Bacteria</taxon>
        <taxon>Pseudomonadati</taxon>
        <taxon>Myxococcota</taxon>
        <taxon>Polyangia</taxon>
        <taxon>Nannocystales</taxon>
        <taxon>Nannocystaceae</taxon>
        <taxon>Nannocystis</taxon>
    </lineage>
</organism>
<accession>A0ABY7HDT6</accession>
<dbReference type="InterPro" id="IPR007759">
    <property type="entry name" value="Asxl_HARE-HTH"/>
</dbReference>
<keyword evidence="1" id="KW-0804">Transcription</keyword>
<reference evidence="3" key="1">
    <citation type="submission" date="2022-11" db="EMBL/GenBank/DDBJ databases">
        <title>Minimal conservation of predation-associated metabolite biosynthetic gene clusters underscores biosynthetic potential of Myxococcota including descriptions for ten novel species: Archangium lansinium sp. nov., Myxococcus landrumus sp. nov., Nannocystis bai.</title>
        <authorList>
            <person name="Ahearne A."/>
            <person name="Stevens C."/>
            <person name="Dowd S."/>
        </authorList>
    </citation>
    <scope>NUCLEOTIDE SEQUENCE</scope>
    <source>
        <strain evidence="3">Fl3</strain>
    </source>
</reference>
<name>A0ABY7HDT6_9BACT</name>
<sequence length="336" mass="37891">MKLLEAVEAVLRDAEGPLASKEILNRIRQHGLWRAEGPKANETLHSALTLHIQEAGSDSLFVCPAPGHFVLRTAQNRGQSTSDIATRKLGVHGIKTLAIQLIKQHPEGIRYGQLQTRILDQYPETQRKTIQASIWNLDAQFPDEIEKPSRGLFKPVIRAAPAQRDPPAAPTPRIREESFYDAFADFLERDLQEATVAESLGGAGLRTKWSTPDVIGVYKSQPSDRIKFPHEIISAEIKIEPQAPVVAFGQAVAYRLFSTKSYIVMPETIGEEDQDRLDALCMLFGIGFVLFSLNPQRPDFKTRMRAQRFSPDMYFVNQFADGLHRLDKDLFNRLFQ</sequence>
<dbReference type="Proteomes" id="UP001164459">
    <property type="component" value="Chromosome"/>
</dbReference>
<evidence type="ECO:0000256" key="1">
    <source>
        <dbReference type="ARBA" id="ARBA00023163"/>
    </source>
</evidence>
<keyword evidence="4" id="KW-1185">Reference proteome</keyword>
<dbReference type="RefSeq" id="WP_269039819.1">
    <property type="nucleotide sequence ID" value="NZ_CP114040.1"/>
</dbReference>
<feature type="domain" description="HTH HARE-type" evidence="2">
    <location>
        <begin position="1"/>
        <end position="74"/>
    </location>
</feature>
<evidence type="ECO:0000313" key="3">
    <source>
        <dbReference type="EMBL" id="WAS97448.1"/>
    </source>
</evidence>
<gene>
    <name evidence="3" type="ORF">O0S08_14975</name>
</gene>
<evidence type="ECO:0000313" key="4">
    <source>
        <dbReference type="Proteomes" id="UP001164459"/>
    </source>
</evidence>
<dbReference type="PROSITE" id="PS51913">
    <property type="entry name" value="HTH_HARE"/>
    <property type="match status" value="1"/>
</dbReference>